<dbReference type="InterPro" id="IPR001965">
    <property type="entry name" value="Znf_PHD"/>
</dbReference>
<dbReference type="GO" id="GO:0061343">
    <property type="term" value="P:cell adhesion involved in heart morphogenesis"/>
    <property type="evidence" value="ECO:0007669"/>
    <property type="project" value="TreeGrafter"/>
</dbReference>
<dbReference type="PANTHER" id="PTHR33395">
    <property type="entry name" value="TRANSCRIPTASE, PUTATIVE-RELATED-RELATED"/>
    <property type="match status" value="1"/>
</dbReference>
<evidence type="ECO:0000259" key="6">
    <source>
        <dbReference type="PROSITE" id="PS50016"/>
    </source>
</evidence>
<dbReference type="EMBL" id="CAJQZP010001690">
    <property type="protein sequence ID" value="CAG5058884.1"/>
    <property type="molecule type" value="Genomic_DNA"/>
</dbReference>
<evidence type="ECO:0000256" key="1">
    <source>
        <dbReference type="ARBA" id="ARBA00022723"/>
    </source>
</evidence>
<keyword evidence="1" id="KW-0479">Metal-binding</keyword>
<evidence type="ECO:0000313" key="8">
    <source>
        <dbReference type="Proteomes" id="UP000691718"/>
    </source>
</evidence>
<feature type="domain" description="PHD-type" evidence="6">
    <location>
        <begin position="1"/>
        <end position="56"/>
    </location>
</feature>
<dbReference type="SMART" id="SM00249">
    <property type="entry name" value="PHD"/>
    <property type="match status" value="1"/>
</dbReference>
<evidence type="ECO:0000256" key="3">
    <source>
        <dbReference type="ARBA" id="ARBA00022833"/>
    </source>
</evidence>
<reference evidence="7" key="1">
    <citation type="submission" date="2021-04" db="EMBL/GenBank/DDBJ databases">
        <authorList>
            <person name="Tunstrom K."/>
        </authorList>
    </citation>
    <scope>NUCLEOTIDE SEQUENCE</scope>
</reference>
<evidence type="ECO:0000256" key="5">
    <source>
        <dbReference type="SAM" id="Coils"/>
    </source>
</evidence>
<evidence type="ECO:0000256" key="2">
    <source>
        <dbReference type="ARBA" id="ARBA00022771"/>
    </source>
</evidence>
<comment type="caution">
    <text evidence="7">The sequence shown here is derived from an EMBL/GenBank/DDBJ whole genome shotgun (WGS) entry which is preliminary data.</text>
</comment>
<proteinExistence type="predicted"/>
<dbReference type="Proteomes" id="UP000691718">
    <property type="component" value="Unassembled WGS sequence"/>
</dbReference>
<protein>
    <submittedName>
        <fullName evidence="7">(apollo) hypothetical protein</fullName>
    </submittedName>
</protein>
<evidence type="ECO:0000313" key="7">
    <source>
        <dbReference type="EMBL" id="CAG5058884.1"/>
    </source>
</evidence>
<dbReference type="GO" id="GO:0008270">
    <property type="term" value="F:zinc ion binding"/>
    <property type="evidence" value="ECO:0007669"/>
    <property type="project" value="UniProtKB-KW"/>
</dbReference>
<dbReference type="PROSITE" id="PS50016">
    <property type="entry name" value="ZF_PHD_2"/>
    <property type="match status" value="1"/>
</dbReference>
<keyword evidence="3" id="KW-0862">Zinc</keyword>
<gene>
    <name evidence="7" type="ORF">PAPOLLO_LOCUS27789</name>
</gene>
<dbReference type="GO" id="GO:0007508">
    <property type="term" value="P:larval heart development"/>
    <property type="evidence" value="ECO:0007669"/>
    <property type="project" value="TreeGrafter"/>
</dbReference>
<dbReference type="CDD" id="cd15489">
    <property type="entry name" value="PHD_SF"/>
    <property type="match status" value="1"/>
</dbReference>
<dbReference type="OrthoDB" id="7477812at2759"/>
<dbReference type="PANTHER" id="PTHR33395:SF22">
    <property type="entry name" value="REVERSE TRANSCRIPTASE DOMAIN-CONTAINING PROTEIN"/>
    <property type="match status" value="1"/>
</dbReference>
<keyword evidence="8" id="KW-1185">Reference proteome</keyword>
<dbReference type="AlphaFoldDB" id="A0A8S3YGX8"/>
<feature type="coiled-coil region" evidence="5">
    <location>
        <begin position="113"/>
        <end position="175"/>
    </location>
</feature>
<sequence length="437" mass="50437">MDCFKCKKNVTERDVIKCTGCNMYMHYQCADLSETEFKKILPMNKIKWKCPPCKNKRLAGTLGGTVSPKFKDCATTSILNVDTDALTEYMDAKLDSLRQQWQEDLNSAIQKVSKTFAQDINRLEKRVDSWEERIKELEQNFTASHSPDVTLMQENNELRADLENLRAKFDDLDQASRSCNVELQNIPDKKAENLIHLSIEVGKLIGVDIKASDIRSVHRVAPKALFSHYNITGDFNLPYLEWSSDGPSLRPVNAVTDTAKLLSHIMAFMNLKQINTLKNENSRILDLVLCNSPDCSVNISDDPLLKAVPHHPPLDIFYETTQSKYIPTNQKTKRNFYTANYDQINTAISETDWVSELSSSCIDTVVDKFYNKIMHVIESYVPLIKVKTNRFPKWFSNSLIYTLRRKSKMWARWKTYNSLRDYQEFSLLRKQCKLPTV</sequence>
<name>A0A8S3YGX8_PARAO</name>
<keyword evidence="2 4" id="KW-0863">Zinc-finger</keyword>
<evidence type="ECO:0000256" key="4">
    <source>
        <dbReference type="PROSITE-ProRule" id="PRU00146"/>
    </source>
</evidence>
<accession>A0A8S3YGX8</accession>
<dbReference type="GO" id="GO:0031012">
    <property type="term" value="C:extracellular matrix"/>
    <property type="evidence" value="ECO:0007669"/>
    <property type="project" value="TreeGrafter"/>
</dbReference>
<keyword evidence="5" id="KW-0175">Coiled coil</keyword>
<organism evidence="7 8">
    <name type="scientific">Parnassius apollo</name>
    <name type="common">Apollo butterfly</name>
    <name type="synonym">Papilio apollo</name>
    <dbReference type="NCBI Taxonomy" id="110799"/>
    <lineage>
        <taxon>Eukaryota</taxon>
        <taxon>Metazoa</taxon>
        <taxon>Ecdysozoa</taxon>
        <taxon>Arthropoda</taxon>
        <taxon>Hexapoda</taxon>
        <taxon>Insecta</taxon>
        <taxon>Pterygota</taxon>
        <taxon>Neoptera</taxon>
        <taxon>Endopterygota</taxon>
        <taxon>Lepidoptera</taxon>
        <taxon>Glossata</taxon>
        <taxon>Ditrysia</taxon>
        <taxon>Papilionoidea</taxon>
        <taxon>Papilionidae</taxon>
        <taxon>Parnassiinae</taxon>
        <taxon>Parnassini</taxon>
        <taxon>Parnassius</taxon>
        <taxon>Parnassius</taxon>
    </lineage>
</organism>
<dbReference type="InterPro" id="IPR019787">
    <property type="entry name" value="Znf_PHD-finger"/>
</dbReference>